<dbReference type="InterPro" id="IPR003593">
    <property type="entry name" value="AAA+_ATPase"/>
</dbReference>
<keyword evidence="12" id="KW-1185">Reference proteome</keyword>
<dbReference type="Proteomes" id="UP000636960">
    <property type="component" value="Unassembled WGS sequence"/>
</dbReference>
<dbReference type="Gene3D" id="3.40.50.300">
    <property type="entry name" value="P-loop containing nucleotide triphosphate hydrolases"/>
    <property type="match status" value="2"/>
</dbReference>
<dbReference type="GO" id="GO:0005524">
    <property type="term" value="F:ATP binding"/>
    <property type="evidence" value="ECO:0007669"/>
    <property type="project" value="UniProtKB-KW"/>
</dbReference>
<evidence type="ECO:0000259" key="10">
    <source>
        <dbReference type="PROSITE" id="PS50893"/>
    </source>
</evidence>
<dbReference type="CDD" id="cd03216">
    <property type="entry name" value="ABC_Carb_Monos_I"/>
    <property type="match status" value="1"/>
</dbReference>
<evidence type="ECO:0000256" key="3">
    <source>
        <dbReference type="ARBA" id="ARBA00022475"/>
    </source>
</evidence>
<keyword evidence="3" id="KW-1003">Cell membrane</keyword>
<organism evidence="11 12">
    <name type="scientific">Paractinoplanes rishiriensis</name>
    <dbReference type="NCBI Taxonomy" id="1050105"/>
    <lineage>
        <taxon>Bacteria</taxon>
        <taxon>Bacillati</taxon>
        <taxon>Actinomycetota</taxon>
        <taxon>Actinomycetes</taxon>
        <taxon>Micromonosporales</taxon>
        <taxon>Micromonosporaceae</taxon>
        <taxon>Paractinoplanes</taxon>
    </lineage>
</organism>
<dbReference type="PANTHER" id="PTHR43790">
    <property type="entry name" value="CARBOHYDRATE TRANSPORT ATP-BINDING PROTEIN MG119-RELATED"/>
    <property type="match status" value="1"/>
</dbReference>
<proteinExistence type="predicted"/>
<keyword evidence="4" id="KW-0762">Sugar transport</keyword>
<keyword evidence="5" id="KW-0677">Repeat</keyword>
<keyword evidence="9" id="KW-0472">Membrane</keyword>
<feature type="domain" description="ABC transporter" evidence="10">
    <location>
        <begin position="254"/>
        <end position="498"/>
    </location>
</feature>
<dbReference type="RefSeq" id="WP_203790267.1">
    <property type="nucleotide sequence ID" value="NZ_BOMV01000105.1"/>
</dbReference>
<dbReference type="PROSITE" id="PS00211">
    <property type="entry name" value="ABC_TRANSPORTER_1"/>
    <property type="match status" value="1"/>
</dbReference>
<dbReference type="InterPro" id="IPR027417">
    <property type="entry name" value="P-loop_NTPase"/>
</dbReference>
<dbReference type="AlphaFoldDB" id="A0A919K7H3"/>
<dbReference type="GO" id="GO:0016887">
    <property type="term" value="F:ATP hydrolysis activity"/>
    <property type="evidence" value="ECO:0007669"/>
    <property type="project" value="InterPro"/>
</dbReference>
<dbReference type="FunFam" id="3.40.50.300:FF:000127">
    <property type="entry name" value="Ribose import ATP-binding protein RbsA"/>
    <property type="match status" value="1"/>
</dbReference>
<dbReference type="Pfam" id="PF00005">
    <property type="entry name" value="ABC_tran"/>
    <property type="match status" value="2"/>
</dbReference>
<gene>
    <name evidence="11" type="primary">rbsA</name>
    <name evidence="11" type="ORF">Ari01nite_89530</name>
</gene>
<protein>
    <submittedName>
        <fullName evidence="11">Ribose import ATP-binding protein RbsA</fullName>
    </submittedName>
</protein>
<name>A0A919K7H3_9ACTN</name>
<evidence type="ECO:0000313" key="12">
    <source>
        <dbReference type="Proteomes" id="UP000636960"/>
    </source>
</evidence>
<dbReference type="CDD" id="cd03215">
    <property type="entry name" value="ABC_Carb_Monos_II"/>
    <property type="match status" value="1"/>
</dbReference>
<keyword evidence="7 11" id="KW-0067">ATP-binding</keyword>
<dbReference type="PROSITE" id="PS50893">
    <property type="entry name" value="ABC_TRANSPORTER_2"/>
    <property type="match status" value="2"/>
</dbReference>
<evidence type="ECO:0000256" key="7">
    <source>
        <dbReference type="ARBA" id="ARBA00022840"/>
    </source>
</evidence>
<evidence type="ECO:0000256" key="1">
    <source>
        <dbReference type="ARBA" id="ARBA00004202"/>
    </source>
</evidence>
<feature type="domain" description="ABC transporter" evidence="10">
    <location>
        <begin position="8"/>
        <end position="244"/>
    </location>
</feature>
<evidence type="ECO:0000256" key="5">
    <source>
        <dbReference type="ARBA" id="ARBA00022737"/>
    </source>
</evidence>
<dbReference type="PANTHER" id="PTHR43790:SF3">
    <property type="entry name" value="D-ALLOSE IMPORT ATP-BINDING PROTEIN ALSA-RELATED"/>
    <property type="match status" value="1"/>
</dbReference>
<comment type="caution">
    <text evidence="11">The sequence shown here is derived from an EMBL/GenBank/DDBJ whole genome shotgun (WGS) entry which is preliminary data.</text>
</comment>
<comment type="subcellular location">
    <subcellularLocation>
        <location evidence="1">Cell membrane</location>
        <topology evidence="1">Peripheral membrane protein</topology>
    </subcellularLocation>
</comment>
<evidence type="ECO:0000256" key="6">
    <source>
        <dbReference type="ARBA" id="ARBA00022741"/>
    </source>
</evidence>
<evidence type="ECO:0000313" key="11">
    <source>
        <dbReference type="EMBL" id="GIF01489.1"/>
    </source>
</evidence>
<dbReference type="InterPro" id="IPR050107">
    <property type="entry name" value="ABC_carbohydrate_import_ATPase"/>
</dbReference>
<dbReference type="EMBL" id="BOMV01000105">
    <property type="protein sequence ID" value="GIF01489.1"/>
    <property type="molecule type" value="Genomic_DNA"/>
</dbReference>
<evidence type="ECO:0000256" key="8">
    <source>
        <dbReference type="ARBA" id="ARBA00022967"/>
    </source>
</evidence>
<keyword evidence="8" id="KW-1278">Translocase</keyword>
<dbReference type="SUPFAM" id="SSF52540">
    <property type="entry name" value="P-loop containing nucleoside triphosphate hydrolases"/>
    <property type="match status" value="2"/>
</dbReference>
<dbReference type="GO" id="GO:0005886">
    <property type="term" value="C:plasma membrane"/>
    <property type="evidence" value="ECO:0007669"/>
    <property type="project" value="UniProtKB-SubCell"/>
</dbReference>
<dbReference type="SMART" id="SM00382">
    <property type="entry name" value="AAA"/>
    <property type="match status" value="2"/>
</dbReference>
<keyword evidence="2" id="KW-0813">Transport</keyword>
<evidence type="ECO:0000256" key="9">
    <source>
        <dbReference type="ARBA" id="ARBA00023136"/>
    </source>
</evidence>
<dbReference type="InterPro" id="IPR017871">
    <property type="entry name" value="ABC_transporter-like_CS"/>
</dbReference>
<evidence type="ECO:0000256" key="2">
    <source>
        <dbReference type="ARBA" id="ARBA00022448"/>
    </source>
</evidence>
<reference evidence="11" key="1">
    <citation type="submission" date="2021-01" db="EMBL/GenBank/DDBJ databases">
        <title>Whole genome shotgun sequence of Actinoplanes rishiriensis NBRC 108556.</title>
        <authorList>
            <person name="Komaki H."/>
            <person name="Tamura T."/>
        </authorList>
    </citation>
    <scope>NUCLEOTIDE SEQUENCE</scope>
    <source>
        <strain evidence="11">NBRC 108556</strain>
    </source>
</reference>
<accession>A0A919K7H3</accession>
<keyword evidence="6" id="KW-0547">Nucleotide-binding</keyword>
<evidence type="ECO:0000256" key="4">
    <source>
        <dbReference type="ARBA" id="ARBA00022597"/>
    </source>
</evidence>
<sequence length="501" mass="53465">MAEATALLEVHDVTKSFGAVAAVQGVSFPLYGGEAHALVGENGAGKSTIVKMLAGVHRPDTGTLRVNGADAEFHGPADAKAAGIAVIYQEPTLFPDLSVAENIAMGNQPLTRLRQIDRKTMHANAVRLFRRLGVHLDPTRPARGLSIADQQLVEIAKALSSEARILIMDEPTAALSSVEVERLFAVVRSLRDEGAAILFISHRFEEITALCERITIMRDGKHVTTEPLAGLSVDDMIRRMVGRDLSALFPKQEVEPGEVMLEVDGLSREGVFRDISFSVRTGEIVALAGLVGAGRSEVMQAVFGVDPYDQGTVKVGGKRLKPGSPRAAMAAGMALVPEDRRQQGLVMELSIERNVTLPRARKLARLGLLSGGAEREAAATWTEKLQTKLGRLSDAVGTLSGGNQQKVVLAKWLSTGPRLLIVDEPTRGIDVGTKAEVHRLMSSLAADGIAIVMVSSELPEVLGMADRVVVLREGRVAATLTRAEATEESVMYAAMGQEAAA</sequence>
<dbReference type="InterPro" id="IPR003439">
    <property type="entry name" value="ABC_transporter-like_ATP-bd"/>
</dbReference>